<comment type="caution">
    <text evidence="1">The sequence shown here is derived from an EMBL/GenBank/DDBJ whole genome shotgun (WGS) entry which is preliminary data.</text>
</comment>
<gene>
    <name evidence="1" type="ORF">PIB30_058261</name>
</gene>
<name>A0ABU6QKJ2_9FABA</name>
<proteinExistence type="predicted"/>
<dbReference type="Proteomes" id="UP001341840">
    <property type="component" value="Unassembled WGS sequence"/>
</dbReference>
<keyword evidence="2" id="KW-1185">Reference proteome</keyword>
<sequence length="239" mass="27316">MDKGNISWSNNIVTEEKRVIAEFSECTQKEKGDCLPPGVEITLPPVGKCEFESNDLTTLKEIWFQYIQSHIDDDKGLTMYALAMYGLVLFPRVRGQIDGQVIKLSEQPWVPLTGPWDATSYAPALVRRQMGSLQFIPMTHGLSDIKFTYECPNTVCKVKEIITDWKDVRCVESGVPISDTTPGYPLWQANRGKGFKAPMITGPELPVHMFDDPIDYKVEMEYRYENAFRRLEEKEIILI</sequence>
<protein>
    <submittedName>
        <fullName evidence="1">Uncharacterized protein</fullName>
    </submittedName>
</protein>
<dbReference type="EMBL" id="JASCZI010000487">
    <property type="protein sequence ID" value="MED6112061.1"/>
    <property type="molecule type" value="Genomic_DNA"/>
</dbReference>
<evidence type="ECO:0000313" key="1">
    <source>
        <dbReference type="EMBL" id="MED6112061.1"/>
    </source>
</evidence>
<accession>A0ABU6QKJ2</accession>
<dbReference type="PANTHER" id="PTHR48200">
    <property type="entry name" value="PROTEIN, PUTATIVE-RELATED"/>
    <property type="match status" value="1"/>
</dbReference>
<organism evidence="1 2">
    <name type="scientific">Stylosanthes scabra</name>
    <dbReference type="NCBI Taxonomy" id="79078"/>
    <lineage>
        <taxon>Eukaryota</taxon>
        <taxon>Viridiplantae</taxon>
        <taxon>Streptophyta</taxon>
        <taxon>Embryophyta</taxon>
        <taxon>Tracheophyta</taxon>
        <taxon>Spermatophyta</taxon>
        <taxon>Magnoliopsida</taxon>
        <taxon>eudicotyledons</taxon>
        <taxon>Gunneridae</taxon>
        <taxon>Pentapetalae</taxon>
        <taxon>rosids</taxon>
        <taxon>fabids</taxon>
        <taxon>Fabales</taxon>
        <taxon>Fabaceae</taxon>
        <taxon>Papilionoideae</taxon>
        <taxon>50 kb inversion clade</taxon>
        <taxon>dalbergioids sensu lato</taxon>
        <taxon>Dalbergieae</taxon>
        <taxon>Pterocarpus clade</taxon>
        <taxon>Stylosanthes</taxon>
    </lineage>
</organism>
<evidence type="ECO:0000313" key="2">
    <source>
        <dbReference type="Proteomes" id="UP001341840"/>
    </source>
</evidence>
<dbReference type="PANTHER" id="PTHR48200:SF1">
    <property type="entry name" value="AMINOTRANSFERASE-LIKE PLANT MOBILE DOMAIN-CONTAINING PROTEIN"/>
    <property type="match status" value="1"/>
</dbReference>
<reference evidence="1 2" key="1">
    <citation type="journal article" date="2023" name="Plants (Basel)">
        <title>Bridging the Gap: Combining Genomics and Transcriptomics Approaches to Understand Stylosanthes scabra, an Orphan Legume from the Brazilian Caatinga.</title>
        <authorList>
            <person name="Ferreira-Neto J.R.C."/>
            <person name="da Silva M.D."/>
            <person name="Binneck E."/>
            <person name="de Melo N.F."/>
            <person name="da Silva R.H."/>
            <person name="de Melo A.L.T.M."/>
            <person name="Pandolfi V."/>
            <person name="Bustamante F.O."/>
            <person name="Brasileiro-Vidal A.C."/>
            <person name="Benko-Iseppon A.M."/>
        </authorList>
    </citation>
    <scope>NUCLEOTIDE SEQUENCE [LARGE SCALE GENOMIC DNA]</scope>
    <source>
        <tissue evidence="1">Leaves</tissue>
    </source>
</reference>